<sequence length="173" mass="18754">MRLPASLLASLLACVAAHAQAPECKVLTQEHGLWMLPGCTLEAGSPRIEEQTLAQLDYDDDGLAVVWAGDSFHYVNRQGRTQAVITWDNGPDPLAEGLMRGRVGARIGYFDARLGQAFPATFDFGWPFTDGIAQVCNGCRRGPADAQGHIPMEGGVWFHIDRQGRRVPAPATP</sequence>
<protein>
    <submittedName>
        <fullName evidence="2">WG repeat-containing protein</fullName>
    </submittedName>
</protein>
<evidence type="ECO:0000313" key="3">
    <source>
        <dbReference type="Proteomes" id="UP000306631"/>
    </source>
</evidence>
<dbReference type="AlphaFoldDB" id="A0A4S2D6Z2"/>
<proteinExistence type="predicted"/>
<organism evidence="2 3">
    <name type="scientific">Stenotrophomonas maltophilia</name>
    <name type="common">Pseudomonas maltophilia</name>
    <name type="synonym">Xanthomonas maltophilia</name>
    <dbReference type="NCBI Taxonomy" id="40324"/>
    <lineage>
        <taxon>Bacteria</taxon>
        <taxon>Pseudomonadati</taxon>
        <taxon>Pseudomonadota</taxon>
        <taxon>Gammaproteobacteria</taxon>
        <taxon>Lysobacterales</taxon>
        <taxon>Lysobacteraceae</taxon>
        <taxon>Stenotrophomonas</taxon>
        <taxon>Stenotrophomonas maltophilia group</taxon>
    </lineage>
</organism>
<evidence type="ECO:0000256" key="1">
    <source>
        <dbReference type="SAM" id="SignalP"/>
    </source>
</evidence>
<comment type="caution">
    <text evidence="2">The sequence shown here is derived from an EMBL/GenBank/DDBJ whole genome shotgun (WGS) entry which is preliminary data.</text>
</comment>
<dbReference type="Proteomes" id="UP000306631">
    <property type="component" value="Unassembled WGS sequence"/>
</dbReference>
<name>A0A4S2D6Z2_STEMA</name>
<keyword evidence="1" id="KW-0732">Signal</keyword>
<feature type="signal peptide" evidence="1">
    <location>
        <begin position="1"/>
        <end position="19"/>
    </location>
</feature>
<accession>A0A4S2D6Z2</accession>
<dbReference type="OrthoDB" id="343240at2"/>
<feature type="chain" id="PRO_5020944934" evidence="1">
    <location>
        <begin position="20"/>
        <end position="173"/>
    </location>
</feature>
<evidence type="ECO:0000313" key="2">
    <source>
        <dbReference type="EMBL" id="TGY37437.1"/>
    </source>
</evidence>
<dbReference type="EMBL" id="SRYW01000001">
    <property type="protein sequence ID" value="TGY37437.1"/>
    <property type="molecule type" value="Genomic_DNA"/>
</dbReference>
<reference evidence="2 3" key="1">
    <citation type="submission" date="2019-04" db="EMBL/GenBank/DDBJ databases">
        <title>Microbes associate with the intestines of laboratory mice.</title>
        <authorList>
            <person name="Navarre W."/>
            <person name="Wong E."/>
            <person name="Huang K."/>
            <person name="Tropini C."/>
            <person name="Ng K."/>
            <person name="Yu B."/>
        </authorList>
    </citation>
    <scope>NUCLEOTIDE SEQUENCE [LARGE SCALE GENOMIC DNA]</scope>
    <source>
        <strain evidence="2 3">NM62_B4-13</strain>
    </source>
</reference>
<gene>
    <name evidence="2" type="ORF">E5352_02175</name>
</gene>